<accession>A0AAD7ZIW5</accession>
<proteinExistence type="predicted"/>
<dbReference type="AlphaFoldDB" id="A0AAD7ZIW5"/>
<feature type="non-terminal residue" evidence="1">
    <location>
        <position position="94"/>
    </location>
</feature>
<protein>
    <submittedName>
        <fullName evidence="1">Uncharacterized protein</fullName>
    </submittedName>
</protein>
<feature type="non-terminal residue" evidence="1">
    <location>
        <position position="1"/>
    </location>
</feature>
<sequence>VTAAFTPRTYVFDSFPLELSRPMFMVSAEEHTLYMKQINNDTCRVRQMALARNARRGCKLEPRGSRDLYPSLPTNVEKRLNSVQFTDIRKRTAQ</sequence>
<comment type="caution">
    <text evidence="1">The sequence shown here is derived from an EMBL/GenBank/DDBJ whole genome shotgun (WGS) entry which is preliminary data.</text>
</comment>
<dbReference type="EMBL" id="JASPKZ010007900">
    <property type="protein sequence ID" value="KAJ9581529.1"/>
    <property type="molecule type" value="Genomic_DNA"/>
</dbReference>
<name>A0AAD7ZIW5_DIPPU</name>
<organism evidence="1 2">
    <name type="scientific">Diploptera punctata</name>
    <name type="common">Pacific beetle cockroach</name>
    <dbReference type="NCBI Taxonomy" id="6984"/>
    <lineage>
        <taxon>Eukaryota</taxon>
        <taxon>Metazoa</taxon>
        <taxon>Ecdysozoa</taxon>
        <taxon>Arthropoda</taxon>
        <taxon>Hexapoda</taxon>
        <taxon>Insecta</taxon>
        <taxon>Pterygota</taxon>
        <taxon>Neoptera</taxon>
        <taxon>Polyneoptera</taxon>
        <taxon>Dictyoptera</taxon>
        <taxon>Blattodea</taxon>
        <taxon>Blaberoidea</taxon>
        <taxon>Blaberidae</taxon>
        <taxon>Diplopterinae</taxon>
        <taxon>Diploptera</taxon>
    </lineage>
</organism>
<evidence type="ECO:0000313" key="2">
    <source>
        <dbReference type="Proteomes" id="UP001233999"/>
    </source>
</evidence>
<reference evidence="1" key="2">
    <citation type="submission" date="2023-05" db="EMBL/GenBank/DDBJ databases">
        <authorList>
            <person name="Fouks B."/>
        </authorList>
    </citation>
    <scope>NUCLEOTIDE SEQUENCE</scope>
    <source>
        <strain evidence="1">Stay&amp;Tobe</strain>
        <tissue evidence="1">Testes</tissue>
    </source>
</reference>
<evidence type="ECO:0000313" key="1">
    <source>
        <dbReference type="EMBL" id="KAJ9581529.1"/>
    </source>
</evidence>
<gene>
    <name evidence="1" type="ORF">L9F63_023293</name>
</gene>
<dbReference type="Proteomes" id="UP001233999">
    <property type="component" value="Unassembled WGS sequence"/>
</dbReference>
<keyword evidence="2" id="KW-1185">Reference proteome</keyword>
<reference evidence="1" key="1">
    <citation type="journal article" date="2023" name="IScience">
        <title>Live-bearing cockroach genome reveals convergent evolutionary mechanisms linked to viviparity in insects and beyond.</title>
        <authorList>
            <person name="Fouks B."/>
            <person name="Harrison M.C."/>
            <person name="Mikhailova A.A."/>
            <person name="Marchal E."/>
            <person name="English S."/>
            <person name="Carruthers M."/>
            <person name="Jennings E.C."/>
            <person name="Chiamaka E.L."/>
            <person name="Frigard R.A."/>
            <person name="Pippel M."/>
            <person name="Attardo G.M."/>
            <person name="Benoit J.B."/>
            <person name="Bornberg-Bauer E."/>
            <person name="Tobe S.S."/>
        </authorList>
    </citation>
    <scope>NUCLEOTIDE SEQUENCE</scope>
    <source>
        <strain evidence="1">Stay&amp;Tobe</strain>
    </source>
</reference>